<dbReference type="Proteomes" id="UP001408356">
    <property type="component" value="Unassembled WGS sequence"/>
</dbReference>
<reference evidence="4 5" key="1">
    <citation type="journal article" date="2024" name="J. Plant Pathol.">
        <title>Sequence and assembly of the genome of Seiridium unicorne, isolate CBS 538.82, causal agent of cypress canker disease.</title>
        <authorList>
            <person name="Scali E."/>
            <person name="Rocca G.D."/>
            <person name="Danti R."/>
            <person name="Garbelotto M."/>
            <person name="Barberini S."/>
            <person name="Baroncelli R."/>
            <person name="Emiliani G."/>
        </authorList>
    </citation>
    <scope>NUCLEOTIDE SEQUENCE [LARGE SCALE GENOMIC DNA]</scope>
    <source>
        <strain evidence="4 5">BM-138-508</strain>
    </source>
</reference>
<feature type="region of interest" description="Disordered" evidence="1">
    <location>
        <begin position="664"/>
        <end position="683"/>
    </location>
</feature>
<dbReference type="SUPFAM" id="SSF52777">
    <property type="entry name" value="CoA-dependent acyltransferases"/>
    <property type="match status" value="1"/>
</dbReference>
<dbReference type="Gene3D" id="3.30.559.30">
    <property type="entry name" value="Nonribosomal peptide synthetase, condensation domain"/>
    <property type="match status" value="1"/>
</dbReference>
<feature type="domain" description="Carrier" evidence="3">
    <location>
        <begin position="593"/>
        <end position="655"/>
    </location>
</feature>
<dbReference type="InterPro" id="IPR020845">
    <property type="entry name" value="AMP-binding_CS"/>
</dbReference>
<evidence type="ECO:0000259" key="2">
    <source>
        <dbReference type="Pfam" id="PF00501"/>
    </source>
</evidence>
<dbReference type="Pfam" id="PF00550">
    <property type="entry name" value="PP-binding"/>
    <property type="match status" value="1"/>
</dbReference>
<comment type="caution">
    <text evidence="4">The sequence shown here is derived from an EMBL/GenBank/DDBJ whole genome shotgun (WGS) entry which is preliminary data.</text>
</comment>
<keyword evidence="5" id="KW-1185">Reference proteome</keyword>
<dbReference type="EMBL" id="JARVKF010000407">
    <property type="protein sequence ID" value="KAK9416434.1"/>
    <property type="molecule type" value="Genomic_DNA"/>
</dbReference>
<accession>A0ABR2UP68</accession>
<dbReference type="Gene3D" id="3.30.300.30">
    <property type="match status" value="1"/>
</dbReference>
<dbReference type="PANTHER" id="PTHR43201">
    <property type="entry name" value="ACYL-COA SYNTHETASE"/>
    <property type="match status" value="1"/>
</dbReference>
<dbReference type="SUPFAM" id="SSF56801">
    <property type="entry name" value="Acetyl-CoA synthetase-like"/>
    <property type="match status" value="1"/>
</dbReference>
<evidence type="ECO:0008006" key="6">
    <source>
        <dbReference type="Google" id="ProtNLM"/>
    </source>
</evidence>
<evidence type="ECO:0000259" key="3">
    <source>
        <dbReference type="Pfam" id="PF00550"/>
    </source>
</evidence>
<dbReference type="SUPFAM" id="SSF47336">
    <property type="entry name" value="ACP-like"/>
    <property type="match status" value="1"/>
</dbReference>
<sequence>MPELSEVHGGPAPEACRTLREMFLDSVNKYPNHLAVASVHQPPELYGISSQALDDDDYRQNPYLRWTYQDLELGIQKCIVGLKAAGIKPGMPVFTFNINCVEHVISIWAVAEIGCIFVPINPRNLANKEEVIHMVKTAKSVAPGKRTVLITTNPDLINPLEDLSVFQDSIKIITSSLQTSREWLPFEELMSKPSPDDAVQINGQAADKVIDGFVLFTSGTTSLPKGCFRKYPAFNYFFETSLASKYEDQMVAGDRLCGVLPNNHAMGHFWVPMTHATGAAMVYPGPTFQTDTMLKTLYREKISHTVLVPTMVYALNGLKAGMGHRLDRLKSVLFGGAVLTPDNLRSCIKELGSKGVENSFGMTEGIIVRSTSHRDTTKIIDGEEVSVGWVQSGVSIRVADPNTNEVLPRNTLGELQGSASSIDYYIGGVGKDSFYNDPDGQLWFKSGDQARMDHSGRLFITGRYKDMIIRGGENMSPAAIEVAISKNLKLAALNPQVVAAPDSIAGEVPVAVVMGELDADTRELVQDAVLKLMGAIYVPEDVVSLQQLGLKDYPRTMAGKIQKTKLASLVKKYRADREILPPSVKSSELATHVREIWARAVGLEPSRLSLDAQIGEFVDSITVMRVRDAIRRETGKTLSLVDMANAGTVSGQVDLLRKQTDVAEKKENKRITRDGPPSINDMQHLTEDPNLFEPTKELVVQAISPYGLNWDDVEDIVPAYDYTNVIVETRLIDSWGFKFAMVSKMADKQQLRKALETILQNNRTLASFLVRDLDNLGSPDSLHVLIRHNKKLFDQIFQDGGKLRSAAELRAKSLDYGDQVVYPGPLARAVLYDIEEDNMSGAVLCLDHAVIDASTGLSFSADLDKALCSTSPLSEHVDYKLWADSYHNQRTSAEARAAAKWHVKRLEGLEKYKAALWPPYKMPMEAGEYIVESSGEDAVHHSFDAPAIHEFRRSHSQITATVVVKTAVALLTVHQTGQSHALFANNEAARTTFPFLPRAIEATGHFEATDVSGPTFHAVMNLIEYNPDEPVLNLLERMQDDQLNLTKYAAAPVREIMSSLGRSGHMIPEILGHHLFNWTPGMGMTGTNPNKNYEMISAIVRPRQGLIWNAGLGGPDGDTFFIAVRGISFNREEQKQLALDLEKITRWLLARENWDSSVSGYKAAFD</sequence>
<dbReference type="InterPro" id="IPR009081">
    <property type="entry name" value="PP-bd_ACP"/>
</dbReference>
<protein>
    <recommendedName>
        <fullName evidence="6">Carrier domain-containing protein</fullName>
    </recommendedName>
</protein>
<feature type="compositionally biased region" description="Basic and acidic residues" evidence="1">
    <location>
        <begin position="664"/>
        <end position="673"/>
    </location>
</feature>
<dbReference type="CDD" id="cd04433">
    <property type="entry name" value="AFD_class_I"/>
    <property type="match status" value="1"/>
</dbReference>
<dbReference type="PROSITE" id="PS00455">
    <property type="entry name" value="AMP_BINDING"/>
    <property type="match status" value="1"/>
</dbReference>
<proteinExistence type="predicted"/>
<gene>
    <name evidence="4" type="ORF">SUNI508_01851</name>
</gene>
<feature type="domain" description="AMP-dependent synthetase/ligase" evidence="2">
    <location>
        <begin position="61"/>
        <end position="415"/>
    </location>
</feature>
<dbReference type="InterPro" id="IPR036736">
    <property type="entry name" value="ACP-like_sf"/>
</dbReference>
<dbReference type="InterPro" id="IPR042099">
    <property type="entry name" value="ANL_N_sf"/>
</dbReference>
<evidence type="ECO:0000313" key="4">
    <source>
        <dbReference type="EMBL" id="KAK9416434.1"/>
    </source>
</evidence>
<evidence type="ECO:0000313" key="5">
    <source>
        <dbReference type="Proteomes" id="UP001408356"/>
    </source>
</evidence>
<dbReference type="PANTHER" id="PTHR43201:SF30">
    <property type="entry name" value="AMP-DEPENDENT SYNTHETASE_LIGASE DOMAIN-CONTAINING PROTEIN"/>
    <property type="match status" value="1"/>
</dbReference>
<name>A0ABR2UP68_9PEZI</name>
<dbReference type="Gene3D" id="1.10.1200.10">
    <property type="entry name" value="ACP-like"/>
    <property type="match status" value="1"/>
</dbReference>
<dbReference type="InterPro" id="IPR000873">
    <property type="entry name" value="AMP-dep_synth/lig_dom"/>
</dbReference>
<evidence type="ECO:0000256" key="1">
    <source>
        <dbReference type="SAM" id="MobiDB-lite"/>
    </source>
</evidence>
<organism evidence="4 5">
    <name type="scientific">Seiridium unicorne</name>
    <dbReference type="NCBI Taxonomy" id="138068"/>
    <lineage>
        <taxon>Eukaryota</taxon>
        <taxon>Fungi</taxon>
        <taxon>Dikarya</taxon>
        <taxon>Ascomycota</taxon>
        <taxon>Pezizomycotina</taxon>
        <taxon>Sordariomycetes</taxon>
        <taxon>Xylariomycetidae</taxon>
        <taxon>Amphisphaeriales</taxon>
        <taxon>Sporocadaceae</taxon>
        <taxon>Seiridium</taxon>
    </lineage>
</organism>
<dbReference type="Pfam" id="PF00501">
    <property type="entry name" value="AMP-binding"/>
    <property type="match status" value="1"/>
</dbReference>
<dbReference type="Gene3D" id="3.40.50.12780">
    <property type="entry name" value="N-terminal domain of ligase-like"/>
    <property type="match status" value="1"/>
</dbReference>
<dbReference type="InterPro" id="IPR045851">
    <property type="entry name" value="AMP-bd_C_sf"/>
</dbReference>